<comment type="domain">
    <text evidence="8">The clip domain consists of 35-55 residues which are 'knitted' together usually by 3 conserved disulfide bonds forming a clip-like compact structure.</text>
</comment>
<dbReference type="PROSITE" id="PS00135">
    <property type="entry name" value="TRYPSIN_SER"/>
    <property type="match status" value="1"/>
</dbReference>
<dbReference type="InterPro" id="IPR033116">
    <property type="entry name" value="TRYPSIN_SER"/>
</dbReference>
<dbReference type="Pfam" id="PF00089">
    <property type="entry name" value="Trypsin"/>
    <property type="match status" value="1"/>
</dbReference>
<evidence type="ECO:0000259" key="9">
    <source>
        <dbReference type="PROSITE" id="PS50240"/>
    </source>
</evidence>
<feature type="non-terminal residue" evidence="10">
    <location>
        <position position="369"/>
    </location>
</feature>
<dbReference type="EC" id="3.4.21.-" evidence="7"/>
<evidence type="ECO:0000256" key="7">
    <source>
        <dbReference type="RuleBase" id="RU363034"/>
    </source>
</evidence>
<dbReference type="InterPro" id="IPR018114">
    <property type="entry name" value="TRYPSIN_HIS"/>
</dbReference>
<dbReference type="InterPro" id="IPR001254">
    <property type="entry name" value="Trypsin_dom"/>
</dbReference>
<dbReference type="SUPFAM" id="SSF50494">
    <property type="entry name" value="Trypsin-like serine proteases"/>
    <property type="match status" value="1"/>
</dbReference>
<dbReference type="InterPro" id="IPR038565">
    <property type="entry name" value="CLIP_sf"/>
</dbReference>
<dbReference type="SMART" id="SM00020">
    <property type="entry name" value="Tryp_SPc"/>
    <property type="match status" value="1"/>
</dbReference>
<sequence length="369" mass="40685">MLLVSTIFGALVIGVASDLRTCDSCSKINNCPQALELVTNNRSPETANKIRKAYCGTDGVIKVCCTDFLITSRNLPENSNEENKEDEIENHPNLHLLSNECGDIEGNRIIGGVAPTLYEFPWLALISHRVGRSLKFNCGGTVISSMYVLTAAHCIKGHEIAGVRIGDYDISKKIDCYGVGVYRECESKYQDIAVIRAIAHPDYVRIPVVLNDIGLLRLKKPVDFKPRNAAAVCLPVFQNLREMDITGERGTVAGWGVTESQSRSNILLKVSVPIYSHDTCKAYYERNRKPGSKPSNRLLKTFCAGELGRDSCSGDSGGPLMLESPYNETYKMVQFGIVSYGPSQCGANTPGVYTDLRKFMKWILDTLEP</sequence>
<comment type="subcellular location">
    <subcellularLocation>
        <location evidence="8">Secreted</location>
    </subcellularLocation>
</comment>
<dbReference type="CDD" id="cd00190">
    <property type="entry name" value="Tryp_SPc"/>
    <property type="match status" value="1"/>
</dbReference>
<dbReference type="Gene3D" id="3.30.1640.30">
    <property type="match status" value="1"/>
</dbReference>
<evidence type="ECO:0000313" key="11">
    <source>
        <dbReference type="Proteomes" id="UP000837857"/>
    </source>
</evidence>
<dbReference type="PANTHER" id="PTHR24258">
    <property type="entry name" value="SERINE PROTEASE-RELATED"/>
    <property type="match status" value="1"/>
</dbReference>
<dbReference type="InterPro" id="IPR043504">
    <property type="entry name" value="Peptidase_S1_PA_chymotrypsin"/>
</dbReference>
<dbReference type="Proteomes" id="UP000837857">
    <property type="component" value="Chromosome 16"/>
</dbReference>
<dbReference type="PROSITE" id="PS50240">
    <property type="entry name" value="TRYPSIN_DOM"/>
    <property type="match status" value="1"/>
</dbReference>
<keyword evidence="3 7" id="KW-0378">Hydrolase</keyword>
<dbReference type="PANTHER" id="PTHR24258:SF144">
    <property type="entry name" value="GH14088P"/>
    <property type="match status" value="1"/>
</dbReference>
<dbReference type="InterPro" id="IPR001314">
    <property type="entry name" value="Peptidase_S1A"/>
</dbReference>
<evidence type="ECO:0000256" key="2">
    <source>
        <dbReference type="ARBA" id="ARBA00022729"/>
    </source>
</evidence>
<dbReference type="Gene3D" id="2.40.10.10">
    <property type="entry name" value="Trypsin-like serine proteases"/>
    <property type="match status" value="2"/>
</dbReference>
<evidence type="ECO:0000313" key="10">
    <source>
        <dbReference type="EMBL" id="CAH2045742.1"/>
    </source>
</evidence>
<comment type="similarity">
    <text evidence="6 8">Belongs to the peptidase S1 family. CLIP subfamily.</text>
</comment>
<protein>
    <recommendedName>
        <fullName evidence="8">CLIP domain-containing serine protease</fullName>
        <ecNumber evidence="7">3.4.21.-</ecNumber>
    </recommendedName>
</protein>
<keyword evidence="1 7" id="KW-0645">Protease</keyword>
<dbReference type="Pfam" id="PF12032">
    <property type="entry name" value="CLIP"/>
    <property type="match status" value="1"/>
</dbReference>
<dbReference type="EMBL" id="OW152828">
    <property type="protein sequence ID" value="CAH2045742.1"/>
    <property type="molecule type" value="Genomic_DNA"/>
</dbReference>
<evidence type="ECO:0000256" key="5">
    <source>
        <dbReference type="ARBA" id="ARBA00023157"/>
    </source>
</evidence>
<name>A0ABN8I575_9NEOP</name>
<evidence type="ECO:0000256" key="8">
    <source>
        <dbReference type="RuleBase" id="RU366078"/>
    </source>
</evidence>
<evidence type="ECO:0000256" key="3">
    <source>
        <dbReference type="ARBA" id="ARBA00022801"/>
    </source>
</evidence>
<keyword evidence="4 7" id="KW-0720">Serine protease</keyword>
<gene>
    <name evidence="10" type="ORF">IPOD504_LOCUS5210</name>
</gene>
<proteinExistence type="inferred from homology"/>
<dbReference type="InterPro" id="IPR022700">
    <property type="entry name" value="CLIP"/>
</dbReference>
<organism evidence="10 11">
    <name type="scientific">Iphiclides podalirius</name>
    <name type="common">scarce swallowtail</name>
    <dbReference type="NCBI Taxonomy" id="110791"/>
    <lineage>
        <taxon>Eukaryota</taxon>
        <taxon>Metazoa</taxon>
        <taxon>Ecdysozoa</taxon>
        <taxon>Arthropoda</taxon>
        <taxon>Hexapoda</taxon>
        <taxon>Insecta</taxon>
        <taxon>Pterygota</taxon>
        <taxon>Neoptera</taxon>
        <taxon>Endopterygota</taxon>
        <taxon>Lepidoptera</taxon>
        <taxon>Glossata</taxon>
        <taxon>Ditrysia</taxon>
        <taxon>Papilionoidea</taxon>
        <taxon>Papilionidae</taxon>
        <taxon>Papilioninae</taxon>
        <taxon>Iphiclides</taxon>
    </lineage>
</organism>
<feature type="signal peptide" evidence="8">
    <location>
        <begin position="1"/>
        <end position="17"/>
    </location>
</feature>
<evidence type="ECO:0000256" key="6">
    <source>
        <dbReference type="ARBA" id="ARBA00024195"/>
    </source>
</evidence>
<dbReference type="PRINTS" id="PR00722">
    <property type="entry name" value="CHYMOTRYPSIN"/>
</dbReference>
<feature type="domain" description="Peptidase S1" evidence="9">
    <location>
        <begin position="109"/>
        <end position="368"/>
    </location>
</feature>
<evidence type="ECO:0000256" key="4">
    <source>
        <dbReference type="ARBA" id="ARBA00022825"/>
    </source>
</evidence>
<feature type="chain" id="PRO_5044964065" description="CLIP domain-containing serine protease" evidence="8">
    <location>
        <begin position="18"/>
        <end position="369"/>
    </location>
</feature>
<accession>A0ABN8I575</accession>
<reference evidence="10" key="1">
    <citation type="submission" date="2022-03" db="EMBL/GenBank/DDBJ databases">
        <authorList>
            <person name="Martin H S."/>
        </authorList>
    </citation>
    <scope>NUCLEOTIDE SEQUENCE</scope>
</reference>
<keyword evidence="5" id="KW-1015">Disulfide bond</keyword>
<keyword evidence="11" id="KW-1185">Reference proteome</keyword>
<evidence type="ECO:0000256" key="1">
    <source>
        <dbReference type="ARBA" id="ARBA00022670"/>
    </source>
</evidence>
<dbReference type="PROSITE" id="PS00134">
    <property type="entry name" value="TRYPSIN_HIS"/>
    <property type="match status" value="1"/>
</dbReference>
<keyword evidence="2 8" id="KW-0732">Signal</keyword>
<keyword evidence="8" id="KW-0964">Secreted</keyword>
<dbReference type="InterPro" id="IPR009003">
    <property type="entry name" value="Peptidase_S1_PA"/>
</dbReference>